<keyword evidence="3" id="KW-1185">Reference proteome</keyword>
<comment type="caution">
    <text evidence="2">The sequence shown here is derived from an EMBL/GenBank/DDBJ whole genome shotgun (WGS) entry which is preliminary data.</text>
</comment>
<feature type="non-terminal residue" evidence="2">
    <location>
        <position position="434"/>
    </location>
</feature>
<protein>
    <submittedName>
        <fullName evidence="2">Uncharacterized protein</fullName>
    </submittedName>
</protein>
<gene>
    <name evidence="2" type="ORF">INT48_003532</name>
</gene>
<dbReference type="Proteomes" id="UP000613177">
    <property type="component" value="Unassembled WGS sequence"/>
</dbReference>
<dbReference type="EMBL" id="JAEPRE010000037">
    <property type="protein sequence ID" value="KAG2235188.1"/>
    <property type="molecule type" value="Genomic_DNA"/>
</dbReference>
<evidence type="ECO:0000313" key="3">
    <source>
        <dbReference type="Proteomes" id="UP000613177"/>
    </source>
</evidence>
<proteinExistence type="predicted"/>
<evidence type="ECO:0000313" key="2">
    <source>
        <dbReference type="EMBL" id="KAG2235188.1"/>
    </source>
</evidence>
<reference evidence="2" key="1">
    <citation type="submission" date="2021-01" db="EMBL/GenBank/DDBJ databases">
        <title>Metabolic potential, ecology and presence of endohyphal bacteria is reflected in genomic diversity of Mucoromycotina.</title>
        <authorList>
            <person name="Muszewska A."/>
            <person name="Okrasinska A."/>
            <person name="Steczkiewicz K."/>
            <person name="Drgas O."/>
            <person name="Orlowska M."/>
            <person name="Perlinska-Lenart U."/>
            <person name="Aleksandrzak-Piekarczyk T."/>
            <person name="Szatraj K."/>
            <person name="Zielenkiewicz U."/>
            <person name="Pilsyk S."/>
            <person name="Malc E."/>
            <person name="Mieczkowski P."/>
            <person name="Kruszewska J.S."/>
            <person name="Biernat P."/>
            <person name="Pawlowska J."/>
        </authorList>
    </citation>
    <scope>NUCLEOTIDE SEQUENCE</scope>
    <source>
        <strain evidence="2">WA0000018081</strain>
    </source>
</reference>
<feature type="region of interest" description="Disordered" evidence="1">
    <location>
        <begin position="130"/>
        <end position="174"/>
    </location>
</feature>
<sequence>NYFYLTATVMAKSKKHNIKKREGDKKSLPEDTQWCLSNLRNLTTRRFYDAFGHEYNSVQKISRRYKNIINNELKGAKNIVNIRNEYNIWMDSKKNTNYWLEKIREETVSNTHIEGAQYVRDVVRSEIDQIRTMDNSQNQEKDTQTDKTDEEATEYHEDEQNKINETEEDESAEVEPWILENGINATSLFTEYCQRVEQFVKAEGLIPIESHVQELSALNHILVLKPLQHSKMIREVFTDENIKYITNEQVKKSMNSSLDFTSDELTQLSLVLKHLINQTQSVHNIATNLMVFSNSLDYEKRRVIIGIAMLVLKLPKDPIVDITTISESELWSIYFDPLLSAIISDNERNILLRWLNKQAEDDLLRPDASLTTINQLQFGVNLGFGEVKISQPTCDKAALCNDFLRLTHLTKECLDNHLLDASFSFQIHGKYTSL</sequence>
<feature type="compositionally biased region" description="Basic and acidic residues" evidence="1">
    <location>
        <begin position="153"/>
        <end position="165"/>
    </location>
</feature>
<evidence type="ECO:0000256" key="1">
    <source>
        <dbReference type="SAM" id="MobiDB-lite"/>
    </source>
</evidence>
<organism evidence="2 3">
    <name type="scientific">Thamnidium elegans</name>
    <dbReference type="NCBI Taxonomy" id="101142"/>
    <lineage>
        <taxon>Eukaryota</taxon>
        <taxon>Fungi</taxon>
        <taxon>Fungi incertae sedis</taxon>
        <taxon>Mucoromycota</taxon>
        <taxon>Mucoromycotina</taxon>
        <taxon>Mucoromycetes</taxon>
        <taxon>Mucorales</taxon>
        <taxon>Mucorineae</taxon>
        <taxon>Mucoraceae</taxon>
        <taxon>Thamnidium</taxon>
    </lineage>
</organism>
<dbReference type="AlphaFoldDB" id="A0A8H7SVK2"/>
<name>A0A8H7SVK2_9FUNG</name>
<accession>A0A8H7SVK2</accession>